<dbReference type="EMBL" id="CP087994">
    <property type="protein sequence ID" value="UYO64309.1"/>
    <property type="molecule type" value="Genomic_DNA"/>
</dbReference>
<name>A0ABY6HLL2_9FIRM</name>
<accession>A0ABY6HLL2</accession>
<reference evidence="1" key="1">
    <citation type="submission" date="2021-11" db="EMBL/GenBank/DDBJ databases">
        <title>Isoprene-degrading acetogen.</title>
        <authorList>
            <person name="Yang Y."/>
            <person name="Jin H."/>
            <person name="Yan J."/>
        </authorList>
    </citation>
    <scope>NUCLEOTIDE SEQUENCE</scope>
    <source>
        <strain evidence="1">Berkeley</strain>
    </source>
</reference>
<organism evidence="1 2">
    <name type="scientific">Acetobacterium wieringae</name>
    <dbReference type="NCBI Taxonomy" id="52694"/>
    <lineage>
        <taxon>Bacteria</taxon>
        <taxon>Bacillati</taxon>
        <taxon>Bacillota</taxon>
        <taxon>Clostridia</taxon>
        <taxon>Eubacteriales</taxon>
        <taxon>Eubacteriaceae</taxon>
        <taxon>Acetobacterium</taxon>
    </lineage>
</organism>
<keyword evidence="2" id="KW-1185">Reference proteome</keyword>
<evidence type="ECO:0000313" key="2">
    <source>
        <dbReference type="Proteomes" id="UP001163550"/>
    </source>
</evidence>
<gene>
    <name evidence="1" type="ORF">LNN31_07790</name>
</gene>
<evidence type="ECO:0000313" key="1">
    <source>
        <dbReference type="EMBL" id="UYO64309.1"/>
    </source>
</evidence>
<proteinExistence type="predicted"/>
<dbReference type="RefSeq" id="WP_228882027.1">
    <property type="nucleotide sequence ID" value="NZ_CABIIK010000043.1"/>
</dbReference>
<sequence>MKKGTLLVSGKKTYQIVGLNGKDLVLVETSGNYDQVLIYGPEELWSLIEENRFELVGEGKKKSGGKK</sequence>
<dbReference type="Proteomes" id="UP001163550">
    <property type="component" value="Chromosome"/>
</dbReference>
<protein>
    <submittedName>
        <fullName evidence="1">Uncharacterized protein</fullName>
    </submittedName>
</protein>